<dbReference type="Gene3D" id="3.40.50.300">
    <property type="entry name" value="P-loop containing nucleotide triphosphate hydrolases"/>
    <property type="match status" value="1"/>
</dbReference>
<name>A0A5C4JCI0_9ACTN</name>
<evidence type="ECO:0000256" key="3">
    <source>
        <dbReference type="ARBA" id="ARBA00023125"/>
    </source>
</evidence>
<sequence>MEEVALLGPVELRVEGRRLDAGSPKESCVLAVLAVECGHTVSPDTLAARIWGPDPPARARGNLASYLSRLRRRLRDADADNAPLGHGPGGYVLTLDPEAVDLHRFRRLRRQARAIADSGGDEHARSLLIEAEALWRGDEPLAGLPGEWARGLRTSLREELHAVRLERIEAELRLGLHDVVVGDLSRLTAANPFDERAAALLMTALYRCDRHADALAVYRRVHRLLADETGTEPGERLSDLHERILRRDLDLAAIPRYRRAAPQPTGAPPGPAATADPDAGPQPTALFPDDPMPPVAADFTGRDAELGVLTRPATEAGEAPARISVITGLAGVGKSALAMRAARVLAHRYPDARLYLHLRGHDPERPPMSPHAALAELLRQVGVPSKRIPAELQARVALWRRELGGRRAIVVLDDATGVDQIRAIVAAGPARFLITSRRRLAGLPGASYLPLDVLGMEEARALVRAIAGDRLTAEQVDDIVRRCSRLPVALRVAAGRAVTSPQDDPLDGPALPEEDEGLAEAAFELSYRALTDDQRTVFRRLGLSPCPETGARAAAILSGCPPGVADDAVETLLDHHLVDEPRPGRLRMHDLVRAFARSRAFAEDSNGDRRRALGRLLNHYLGRVHRADRVLHPHRRRLPVPDGTADDDPSPAIGEAQAWMNEEWRNGLALAHHAIARERKQDGVLLVHLFSRYLEVHGHHECAAEAQEEALQAARELGDAAFTAQTLHELSVTRARTGRFTEALEAAEQALALNRTADDRPATAEVLDRMGIYLLATGRYREALAHCQESQGIYRWLGDRHGEAEALDHAGMALWYLGRYEEAMVHMRSSLDGYRRTGDDRGEAAALNNLGEVQRQRGYHRDAVQHYLEAARVFGRIDEGRNNAILKSNIGNVHLYKGEYQEALRCHREAIAVFRATGERRNIADTLNSLGVTYLLMDRPTEALVHHQDAERLAREVGDPHQRVRALQGAGDAHRASGRCSAALDHYKQALAIARDISDPYGEGKAHEGIAGATLQLRGADAARIHWRQALDLFEMLDVPEARSIAIRLQMVDGVAS</sequence>
<dbReference type="InterPro" id="IPR011990">
    <property type="entry name" value="TPR-like_helical_dom_sf"/>
</dbReference>
<keyword evidence="4" id="KW-0804">Transcription</keyword>
<evidence type="ECO:0000256" key="1">
    <source>
        <dbReference type="ARBA" id="ARBA00005820"/>
    </source>
</evidence>
<dbReference type="PANTHER" id="PTHR35807:SF1">
    <property type="entry name" value="TRANSCRIPTIONAL REGULATOR REDD"/>
    <property type="match status" value="1"/>
</dbReference>
<dbReference type="GO" id="GO:0000160">
    <property type="term" value="P:phosphorelay signal transduction system"/>
    <property type="evidence" value="ECO:0007669"/>
    <property type="project" value="InterPro"/>
</dbReference>
<feature type="domain" description="Bacterial transcriptional activator" evidence="7">
    <location>
        <begin position="100"/>
        <end position="245"/>
    </location>
</feature>
<evidence type="ECO:0000313" key="8">
    <source>
        <dbReference type="EMBL" id="TMR00624.1"/>
    </source>
</evidence>
<evidence type="ECO:0000256" key="2">
    <source>
        <dbReference type="ARBA" id="ARBA00023015"/>
    </source>
</evidence>
<dbReference type="CDD" id="cd15831">
    <property type="entry name" value="BTAD"/>
    <property type="match status" value="1"/>
</dbReference>
<dbReference type="GO" id="GO:0006355">
    <property type="term" value="P:regulation of DNA-templated transcription"/>
    <property type="evidence" value="ECO:0007669"/>
    <property type="project" value="InterPro"/>
</dbReference>
<dbReference type="AlphaFoldDB" id="A0A5C4JCI0"/>
<dbReference type="RefSeq" id="WP_138645992.1">
    <property type="nucleotide sequence ID" value="NZ_VCKW01000073.1"/>
</dbReference>
<dbReference type="Pfam" id="PF03704">
    <property type="entry name" value="BTAD"/>
    <property type="match status" value="1"/>
</dbReference>
<dbReference type="InterPro" id="IPR036388">
    <property type="entry name" value="WH-like_DNA-bd_sf"/>
</dbReference>
<dbReference type="Gene3D" id="1.25.40.10">
    <property type="entry name" value="Tetratricopeptide repeat domain"/>
    <property type="match status" value="3"/>
</dbReference>
<dbReference type="InterPro" id="IPR027417">
    <property type="entry name" value="P-loop_NTPase"/>
</dbReference>
<dbReference type="SMART" id="SM01043">
    <property type="entry name" value="BTAD"/>
    <property type="match status" value="1"/>
</dbReference>
<dbReference type="PANTHER" id="PTHR35807">
    <property type="entry name" value="TRANSCRIPTIONAL REGULATOR REDD-RELATED"/>
    <property type="match status" value="1"/>
</dbReference>
<dbReference type="SUPFAM" id="SSF46894">
    <property type="entry name" value="C-terminal effector domain of the bipartite response regulators"/>
    <property type="match status" value="1"/>
</dbReference>
<dbReference type="InterPro" id="IPR016032">
    <property type="entry name" value="Sig_transdc_resp-reg_C-effctor"/>
</dbReference>
<dbReference type="Pfam" id="PF13176">
    <property type="entry name" value="TPR_7"/>
    <property type="match status" value="1"/>
</dbReference>
<dbReference type="Gene3D" id="1.10.10.10">
    <property type="entry name" value="Winged helix-like DNA-binding domain superfamily/Winged helix DNA-binding domain"/>
    <property type="match status" value="1"/>
</dbReference>
<feature type="region of interest" description="Disordered" evidence="5">
    <location>
        <begin position="259"/>
        <end position="284"/>
    </location>
</feature>
<evidence type="ECO:0000313" key="9">
    <source>
        <dbReference type="Proteomes" id="UP000309174"/>
    </source>
</evidence>
<dbReference type="SUPFAM" id="SSF52540">
    <property type="entry name" value="P-loop containing nucleoside triphosphate hydrolases"/>
    <property type="match status" value="1"/>
</dbReference>
<evidence type="ECO:0000256" key="5">
    <source>
        <dbReference type="SAM" id="MobiDB-lite"/>
    </source>
</evidence>
<dbReference type="SMART" id="SM00862">
    <property type="entry name" value="Trans_reg_C"/>
    <property type="match status" value="1"/>
</dbReference>
<keyword evidence="2" id="KW-0805">Transcription regulation</keyword>
<dbReference type="Pfam" id="PF13424">
    <property type="entry name" value="TPR_12"/>
    <property type="match status" value="2"/>
</dbReference>
<feature type="compositionally biased region" description="Low complexity" evidence="5">
    <location>
        <begin position="272"/>
        <end position="284"/>
    </location>
</feature>
<dbReference type="InterPro" id="IPR005158">
    <property type="entry name" value="BTAD"/>
</dbReference>
<dbReference type="SMART" id="SM00028">
    <property type="entry name" value="TPR"/>
    <property type="match status" value="7"/>
</dbReference>
<dbReference type="Pfam" id="PF13374">
    <property type="entry name" value="TPR_10"/>
    <property type="match status" value="1"/>
</dbReference>
<protein>
    <submittedName>
        <fullName evidence="8">Tetratricopeptide repeat protein</fullName>
    </submittedName>
</protein>
<dbReference type="PRINTS" id="PR00364">
    <property type="entry name" value="DISEASERSIST"/>
</dbReference>
<keyword evidence="3" id="KW-0238">DNA-binding</keyword>
<evidence type="ECO:0000256" key="4">
    <source>
        <dbReference type="ARBA" id="ARBA00023163"/>
    </source>
</evidence>
<comment type="caution">
    <text evidence="8">The sequence shown here is derived from an EMBL/GenBank/DDBJ whole genome shotgun (WGS) entry which is preliminary data.</text>
</comment>
<dbReference type="SUPFAM" id="SSF48452">
    <property type="entry name" value="TPR-like"/>
    <property type="match status" value="3"/>
</dbReference>
<accession>A0A5C4JCI0</accession>
<evidence type="ECO:0000259" key="6">
    <source>
        <dbReference type="SMART" id="SM00862"/>
    </source>
</evidence>
<gene>
    <name evidence="8" type="ORF">ETD83_16370</name>
</gene>
<dbReference type="OrthoDB" id="5521887at2"/>
<dbReference type="Proteomes" id="UP000309174">
    <property type="component" value="Unassembled WGS sequence"/>
</dbReference>
<dbReference type="EMBL" id="VCKW01000073">
    <property type="protein sequence ID" value="TMR00624.1"/>
    <property type="molecule type" value="Genomic_DNA"/>
</dbReference>
<keyword evidence="9" id="KW-1185">Reference proteome</keyword>
<comment type="similarity">
    <text evidence="1">Belongs to the AfsR/DnrI/RedD regulatory family.</text>
</comment>
<dbReference type="InterPro" id="IPR051677">
    <property type="entry name" value="AfsR-DnrI-RedD_regulator"/>
</dbReference>
<evidence type="ECO:0000259" key="7">
    <source>
        <dbReference type="SMART" id="SM01043"/>
    </source>
</evidence>
<proteinExistence type="inferred from homology"/>
<organism evidence="8 9">
    <name type="scientific">Actinomadura soli</name>
    <dbReference type="NCBI Taxonomy" id="2508997"/>
    <lineage>
        <taxon>Bacteria</taxon>
        <taxon>Bacillati</taxon>
        <taxon>Actinomycetota</taxon>
        <taxon>Actinomycetes</taxon>
        <taxon>Streptosporangiales</taxon>
        <taxon>Thermomonosporaceae</taxon>
        <taxon>Actinomadura</taxon>
    </lineage>
</organism>
<dbReference type="InterPro" id="IPR001867">
    <property type="entry name" value="OmpR/PhoB-type_DNA-bd"/>
</dbReference>
<dbReference type="GO" id="GO:0003677">
    <property type="term" value="F:DNA binding"/>
    <property type="evidence" value="ECO:0007669"/>
    <property type="project" value="UniProtKB-KW"/>
</dbReference>
<dbReference type="InterPro" id="IPR019734">
    <property type="entry name" value="TPR_rpt"/>
</dbReference>
<feature type="domain" description="OmpR/PhoB-type" evidence="6">
    <location>
        <begin position="16"/>
        <end position="93"/>
    </location>
</feature>
<reference evidence="8 9" key="1">
    <citation type="submission" date="2019-05" db="EMBL/GenBank/DDBJ databases">
        <title>Draft genome sequence of Actinomadura sp. 14C53.</title>
        <authorList>
            <person name="Saricaoglu S."/>
            <person name="Isik K."/>
        </authorList>
    </citation>
    <scope>NUCLEOTIDE SEQUENCE [LARGE SCALE GENOMIC DNA]</scope>
    <source>
        <strain evidence="8 9">14C53</strain>
    </source>
</reference>